<accession>A0A2Z7CUV5</accession>
<dbReference type="EMBL" id="KQ992389">
    <property type="protein sequence ID" value="KZV50518.1"/>
    <property type="molecule type" value="Genomic_DNA"/>
</dbReference>
<feature type="region of interest" description="Disordered" evidence="1">
    <location>
        <begin position="156"/>
        <end position="180"/>
    </location>
</feature>
<dbReference type="Proteomes" id="UP000250235">
    <property type="component" value="Unassembled WGS sequence"/>
</dbReference>
<sequence length="307" mass="33065">MHGARARARQLQERHSMSTSCANCTSSASPVAARLLPRCCATSALRRGKLPAEACDKRGRGARQAQPRHGAAADLQAQQAVPSVAQISQSVALDMASGCTRSCARRGGCRTRRRRWPIPRIFEFAFLKFKTLDTIWQTVLIRSENHGSDTTVGIRITPPGEAAEGPPPRKNKQRKGARAAATRAALHVDVVRQLREQRFARGVTPPSSKLRNQCAKERQVAGRGVRQARPRRATSAAEARRGGRSPSATSGAKRRPALAIGRAGHGQRSRAMHGQRAGVACVRAHVEGAAARGGGGGQFQEFLSLRF</sequence>
<dbReference type="AlphaFoldDB" id="A0A2Z7CUV5"/>
<proteinExistence type="predicted"/>
<keyword evidence="3" id="KW-1185">Reference proteome</keyword>
<evidence type="ECO:0000313" key="3">
    <source>
        <dbReference type="Proteomes" id="UP000250235"/>
    </source>
</evidence>
<reference evidence="2 3" key="1">
    <citation type="journal article" date="2015" name="Proc. Natl. Acad. Sci. U.S.A.">
        <title>The resurrection genome of Boea hygrometrica: A blueprint for survival of dehydration.</title>
        <authorList>
            <person name="Xiao L."/>
            <person name="Yang G."/>
            <person name="Zhang L."/>
            <person name="Yang X."/>
            <person name="Zhao S."/>
            <person name="Ji Z."/>
            <person name="Zhou Q."/>
            <person name="Hu M."/>
            <person name="Wang Y."/>
            <person name="Chen M."/>
            <person name="Xu Y."/>
            <person name="Jin H."/>
            <person name="Xiao X."/>
            <person name="Hu G."/>
            <person name="Bao F."/>
            <person name="Hu Y."/>
            <person name="Wan P."/>
            <person name="Li L."/>
            <person name="Deng X."/>
            <person name="Kuang T."/>
            <person name="Xiang C."/>
            <person name="Zhu J.K."/>
            <person name="Oliver M.J."/>
            <person name="He Y."/>
        </authorList>
    </citation>
    <scope>NUCLEOTIDE SEQUENCE [LARGE SCALE GENOMIC DNA]</scope>
    <source>
        <strain evidence="3">cv. XS01</strain>
    </source>
</reference>
<evidence type="ECO:0000256" key="1">
    <source>
        <dbReference type="SAM" id="MobiDB-lite"/>
    </source>
</evidence>
<evidence type="ECO:0000313" key="2">
    <source>
        <dbReference type="EMBL" id="KZV50518.1"/>
    </source>
</evidence>
<protein>
    <submittedName>
        <fullName evidence="2">Titin-like</fullName>
    </submittedName>
</protein>
<organism evidence="2 3">
    <name type="scientific">Dorcoceras hygrometricum</name>
    <dbReference type="NCBI Taxonomy" id="472368"/>
    <lineage>
        <taxon>Eukaryota</taxon>
        <taxon>Viridiplantae</taxon>
        <taxon>Streptophyta</taxon>
        <taxon>Embryophyta</taxon>
        <taxon>Tracheophyta</taxon>
        <taxon>Spermatophyta</taxon>
        <taxon>Magnoliopsida</taxon>
        <taxon>eudicotyledons</taxon>
        <taxon>Gunneridae</taxon>
        <taxon>Pentapetalae</taxon>
        <taxon>asterids</taxon>
        <taxon>lamiids</taxon>
        <taxon>Lamiales</taxon>
        <taxon>Gesneriaceae</taxon>
        <taxon>Didymocarpoideae</taxon>
        <taxon>Trichosporeae</taxon>
        <taxon>Loxocarpinae</taxon>
        <taxon>Dorcoceras</taxon>
    </lineage>
</organism>
<feature type="region of interest" description="Disordered" evidence="1">
    <location>
        <begin position="199"/>
        <end position="274"/>
    </location>
</feature>
<gene>
    <name evidence="2" type="ORF">F511_26596</name>
</gene>
<name>A0A2Z7CUV5_9LAMI</name>